<keyword evidence="4" id="KW-1185">Reference proteome</keyword>
<organism evidence="3 4">
    <name type="scientific">Acrocarpospora pleiomorpha</name>
    <dbReference type="NCBI Taxonomy" id="90975"/>
    <lineage>
        <taxon>Bacteria</taxon>
        <taxon>Bacillati</taxon>
        <taxon>Actinomycetota</taxon>
        <taxon>Actinomycetes</taxon>
        <taxon>Streptosporangiales</taxon>
        <taxon>Streptosporangiaceae</taxon>
        <taxon>Acrocarpospora</taxon>
    </lineage>
</organism>
<keyword evidence="2" id="KW-0472">Membrane</keyword>
<keyword evidence="2" id="KW-0812">Transmembrane</keyword>
<reference evidence="3 4" key="1">
    <citation type="submission" date="2019-10" db="EMBL/GenBank/DDBJ databases">
        <title>Whole genome shotgun sequence of Acrocarpospora pleiomorpha NBRC 16267.</title>
        <authorList>
            <person name="Ichikawa N."/>
            <person name="Kimura A."/>
            <person name="Kitahashi Y."/>
            <person name="Komaki H."/>
            <person name="Oguchi A."/>
        </authorList>
    </citation>
    <scope>NUCLEOTIDE SEQUENCE [LARGE SCALE GENOMIC DNA]</scope>
    <source>
        <strain evidence="3 4">NBRC 16267</strain>
    </source>
</reference>
<sequence>MDIFTLIVLGAVFLAGAALGVFLLLFVGIRLGDHPSRTPQSSALGAVTRRAVGLYQRNPIPTTNDPDSTMRGGEV</sequence>
<evidence type="ECO:0000313" key="3">
    <source>
        <dbReference type="EMBL" id="GES23036.1"/>
    </source>
</evidence>
<dbReference type="OrthoDB" id="9869932at2"/>
<protein>
    <submittedName>
        <fullName evidence="3">Uncharacterized protein</fullName>
    </submittedName>
</protein>
<dbReference type="RefSeq" id="WP_155347952.1">
    <property type="nucleotide sequence ID" value="NZ_BAAAHM010000009.1"/>
</dbReference>
<comment type="caution">
    <text evidence="3">The sequence shown here is derived from an EMBL/GenBank/DDBJ whole genome shotgun (WGS) entry which is preliminary data.</text>
</comment>
<evidence type="ECO:0000313" key="4">
    <source>
        <dbReference type="Proteomes" id="UP000377595"/>
    </source>
</evidence>
<feature type="transmembrane region" description="Helical" evidence="2">
    <location>
        <begin position="6"/>
        <end position="27"/>
    </location>
</feature>
<proteinExistence type="predicted"/>
<dbReference type="EMBL" id="BLAF01000037">
    <property type="protein sequence ID" value="GES23036.1"/>
    <property type="molecule type" value="Genomic_DNA"/>
</dbReference>
<accession>A0A5M3XQI7</accession>
<dbReference type="Proteomes" id="UP000377595">
    <property type="component" value="Unassembled WGS sequence"/>
</dbReference>
<evidence type="ECO:0000256" key="2">
    <source>
        <dbReference type="SAM" id="Phobius"/>
    </source>
</evidence>
<evidence type="ECO:0000256" key="1">
    <source>
        <dbReference type="SAM" id="MobiDB-lite"/>
    </source>
</evidence>
<gene>
    <name evidence="3" type="ORF">Aple_059350</name>
</gene>
<feature type="region of interest" description="Disordered" evidence="1">
    <location>
        <begin position="55"/>
        <end position="75"/>
    </location>
</feature>
<keyword evidence="2" id="KW-1133">Transmembrane helix</keyword>
<name>A0A5M3XQI7_9ACTN</name>
<dbReference type="AlphaFoldDB" id="A0A5M3XQI7"/>